<gene>
    <name evidence="1" type="ORF">EVOR1521_LOCUS8051</name>
</gene>
<name>A0AA36I3A7_9DINO</name>
<comment type="caution">
    <text evidence="1">The sequence shown here is derived from an EMBL/GenBank/DDBJ whole genome shotgun (WGS) entry which is preliminary data.</text>
</comment>
<evidence type="ECO:0000313" key="2">
    <source>
        <dbReference type="Proteomes" id="UP001178507"/>
    </source>
</evidence>
<protein>
    <submittedName>
        <fullName evidence="1">Uncharacterized protein</fullName>
    </submittedName>
</protein>
<proteinExistence type="predicted"/>
<sequence>MGFNRGNTVLALGPEKYRPTKTHFWKGTEELERFPPSYADQDNVFEEYLGNHSLAPSRHQLALRNSSGLMELHYETMRKKAKERAAHPVQKKLPSMDRAFTACAGYSGLIPGKISGNIARPLGASAV</sequence>
<dbReference type="EMBL" id="CAUJNA010000669">
    <property type="protein sequence ID" value="CAJ1379972.1"/>
    <property type="molecule type" value="Genomic_DNA"/>
</dbReference>
<keyword evidence="2" id="KW-1185">Reference proteome</keyword>
<dbReference type="AlphaFoldDB" id="A0AA36I3A7"/>
<evidence type="ECO:0000313" key="1">
    <source>
        <dbReference type="EMBL" id="CAJ1379972.1"/>
    </source>
</evidence>
<accession>A0AA36I3A7</accession>
<dbReference type="Proteomes" id="UP001178507">
    <property type="component" value="Unassembled WGS sequence"/>
</dbReference>
<reference evidence="1" key="1">
    <citation type="submission" date="2023-08" db="EMBL/GenBank/DDBJ databases">
        <authorList>
            <person name="Chen Y."/>
            <person name="Shah S."/>
            <person name="Dougan E. K."/>
            <person name="Thang M."/>
            <person name="Chan C."/>
        </authorList>
    </citation>
    <scope>NUCLEOTIDE SEQUENCE</scope>
</reference>
<organism evidence="1 2">
    <name type="scientific">Effrenium voratum</name>
    <dbReference type="NCBI Taxonomy" id="2562239"/>
    <lineage>
        <taxon>Eukaryota</taxon>
        <taxon>Sar</taxon>
        <taxon>Alveolata</taxon>
        <taxon>Dinophyceae</taxon>
        <taxon>Suessiales</taxon>
        <taxon>Symbiodiniaceae</taxon>
        <taxon>Effrenium</taxon>
    </lineage>
</organism>